<dbReference type="RefSeq" id="WP_207350550.1">
    <property type="nucleotide sequence ID" value="NZ_JAFMPY010000008.1"/>
</dbReference>
<feature type="transmembrane region" description="Helical" evidence="1">
    <location>
        <begin position="75"/>
        <end position="94"/>
    </location>
</feature>
<comment type="caution">
    <text evidence="2">The sequence shown here is derived from an EMBL/GenBank/DDBJ whole genome shotgun (WGS) entry which is preliminary data.</text>
</comment>
<proteinExistence type="predicted"/>
<dbReference type="EMBL" id="JAFMPY010000008">
    <property type="protein sequence ID" value="MBO0903903.1"/>
    <property type="molecule type" value="Genomic_DNA"/>
</dbReference>
<organism evidence="2 3">
    <name type="scientific">Jiella sonneratiae</name>
    <dbReference type="NCBI Taxonomy" id="2816856"/>
    <lineage>
        <taxon>Bacteria</taxon>
        <taxon>Pseudomonadati</taxon>
        <taxon>Pseudomonadota</taxon>
        <taxon>Alphaproteobacteria</taxon>
        <taxon>Hyphomicrobiales</taxon>
        <taxon>Aurantimonadaceae</taxon>
        <taxon>Jiella</taxon>
    </lineage>
</organism>
<dbReference type="Proteomes" id="UP000664288">
    <property type="component" value="Unassembled WGS sequence"/>
</dbReference>
<evidence type="ECO:0000313" key="2">
    <source>
        <dbReference type="EMBL" id="MBO0903903.1"/>
    </source>
</evidence>
<keyword evidence="1" id="KW-0472">Membrane</keyword>
<reference evidence="2 3" key="1">
    <citation type="submission" date="2021-03" db="EMBL/GenBank/DDBJ databases">
        <title>Whole genome sequence of Jiella sp. MQZ13P-4.</title>
        <authorList>
            <person name="Tuo L."/>
        </authorList>
    </citation>
    <scope>NUCLEOTIDE SEQUENCE [LARGE SCALE GENOMIC DNA]</scope>
    <source>
        <strain evidence="2 3">MQZ13P-4</strain>
    </source>
</reference>
<keyword evidence="1" id="KW-0812">Transmembrane</keyword>
<feature type="transmembrane region" description="Helical" evidence="1">
    <location>
        <begin position="32"/>
        <end position="54"/>
    </location>
</feature>
<accession>A0ABS3J2M4</accession>
<evidence type="ECO:0000313" key="3">
    <source>
        <dbReference type="Proteomes" id="UP000664288"/>
    </source>
</evidence>
<keyword evidence="1" id="KW-1133">Transmembrane helix</keyword>
<gene>
    <name evidence="2" type="ORF">J1C47_09640</name>
</gene>
<keyword evidence="3" id="KW-1185">Reference proteome</keyword>
<name>A0ABS3J2M4_9HYPH</name>
<sequence>MSKYSSVPLFLSVVYFFILLFFDHSTRPSGTAYLADVLDLFNAATIAGLFVLLAKHEKSDAKTFGDEVRANMSTLLIALLINFLLSATTVFRQISDLF</sequence>
<evidence type="ECO:0000256" key="1">
    <source>
        <dbReference type="SAM" id="Phobius"/>
    </source>
</evidence>
<protein>
    <submittedName>
        <fullName evidence="2">Uncharacterized protein</fullName>
    </submittedName>
</protein>
<feature type="transmembrane region" description="Helical" evidence="1">
    <location>
        <begin position="7"/>
        <end position="26"/>
    </location>
</feature>